<evidence type="ECO:0000256" key="1">
    <source>
        <dbReference type="ARBA" id="ARBA00005417"/>
    </source>
</evidence>
<dbReference type="Pfam" id="PF00005">
    <property type="entry name" value="ABC_tran"/>
    <property type="match status" value="1"/>
</dbReference>
<proteinExistence type="inferred from homology"/>
<protein>
    <submittedName>
        <fullName evidence="6">Capsular polysaccharide transport system ATP-binding protein</fullName>
    </submittedName>
</protein>
<evidence type="ECO:0000256" key="3">
    <source>
        <dbReference type="ARBA" id="ARBA00022741"/>
    </source>
</evidence>
<evidence type="ECO:0000256" key="4">
    <source>
        <dbReference type="ARBA" id="ARBA00022840"/>
    </source>
</evidence>
<evidence type="ECO:0000259" key="5">
    <source>
        <dbReference type="PROSITE" id="PS50893"/>
    </source>
</evidence>
<keyword evidence="2" id="KW-0813">Transport</keyword>
<dbReference type="Gene3D" id="3.40.50.300">
    <property type="entry name" value="P-loop containing nucleotide triphosphate hydrolases"/>
    <property type="match status" value="1"/>
</dbReference>
<dbReference type="InterPro" id="IPR050683">
    <property type="entry name" value="Bact_Polysacc_Export_ATP-bd"/>
</dbReference>
<dbReference type="InterPro" id="IPR027417">
    <property type="entry name" value="P-loop_NTPase"/>
</dbReference>
<dbReference type="GO" id="GO:0140359">
    <property type="term" value="F:ABC-type transporter activity"/>
    <property type="evidence" value="ECO:0007669"/>
    <property type="project" value="InterPro"/>
</dbReference>
<keyword evidence="4 6" id="KW-0067">ATP-binding</keyword>
<dbReference type="SMART" id="SM00382">
    <property type="entry name" value="AAA"/>
    <property type="match status" value="1"/>
</dbReference>
<sequence length="219" mass="24851">MTIELRNVSKTYRSRRSGRKTVLHDINAVFERGHSYGILGVNGAGKSTLLRIICGAERPTFGDVRKDVSISWRLGFASSFNSSLTGMENLRFVCRIYNADIKEVSDFVEDFAEIGNAIHEPVRTYSSGMQSRLAFALSMAIRFQVYVIDESLAVGDFKFQEKCKAEFAKRREEADILLTSHMPNMIKEYCDRAGVVHKGRLDMFDSVEEAAEHYERVTQ</sequence>
<dbReference type="InterPro" id="IPR017871">
    <property type="entry name" value="ABC_transporter-like_CS"/>
</dbReference>
<evidence type="ECO:0000313" key="6">
    <source>
        <dbReference type="EMBL" id="RED16026.1"/>
    </source>
</evidence>
<dbReference type="PANTHER" id="PTHR46743:SF2">
    <property type="entry name" value="TEICHOIC ACIDS EXPORT ATP-BINDING PROTEIN TAGH"/>
    <property type="match status" value="1"/>
</dbReference>
<gene>
    <name evidence="6" type="ORF">DFR46_1036</name>
</gene>
<dbReference type="GO" id="GO:0005524">
    <property type="term" value="F:ATP binding"/>
    <property type="evidence" value="ECO:0007669"/>
    <property type="project" value="UniProtKB-KW"/>
</dbReference>
<dbReference type="PANTHER" id="PTHR46743">
    <property type="entry name" value="TEICHOIC ACIDS EXPORT ATP-BINDING PROTEIN TAGH"/>
    <property type="match status" value="1"/>
</dbReference>
<dbReference type="EMBL" id="QRDP01000004">
    <property type="protein sequence ID" value="RED16026.1"/>
    <property type="molecule type" value="Genomic_DNA"/>
</dbReference>
<dbReference type="PROSITE" id="PS00211">
    <property type="entry name" value="ABC_TRANSPORTER_1"/>
    <property type="match status" value="1"/>
</dbReference>
<feature type="domain" description="ABC transporter" evidence="5">
    <location>
        <begin position="3"/>
        <end position="219"/>
    </location>
</feature>
<name>A0A3D9FFY8_9SPHN</name>
<dbReference type="SUPFAM" id="SSF52540">
    <property type="entry name" value="P-loop containing nucleoside triphosphate hydrolases"/>
    <property type="match status" value="1"/>
</dbReference>
<evidence type="ECO:0000313" key="7">
    <source>
        <dbReference type="Proteomes" id="UP000256310"/>
    </source>
</evidence>
<evidence type="ECO:0000256" key="2">
    <source>
        <dbReference type="ARBA" id="ARBA00022448"/>
    </source>
</evidence>
<comment type="caution">
    <text evidence="6">The sequence shown here is derived from an EMBL/GenBank/DDBJ whole genome shotgun (WGS) entry which is preliminary data.</text>
</comment>
<dbReference type="GO" id="GO:0016020">
    <property type="term" value="C:membrane"/>
    <property type="evidence" value="ECO:0007669"/>
    <property type="project" value="InterPro"/>
</dbReference>
<organism evidence="6 7">
    <name type="scientific">Parasphingopyxis lamellibrachiae</name>
    <dbReference type="NCBI Taxonomy" id="680125"/>
    <lineage>
        <taxon>Bacteria</taxon>
        <taxon>Pseudomonadati</taxon>
        <taxon>Pseudomonadota</taxon>
        <taxon>Alphaproteobacteria</taxon>
        <taxon>Sphingomonadales</taxon>
        <taxon>Sphingomonadaceae</taxon>
        <taxon>Parasphingopyxis</taxon>
    </lineage>
</organism>
<dbReference type="OrthoDB" id="9778870at2"/>
<accession>A0A3D9FFY8</accession>
<keyword evidence="3" id="KW-0547">Nucleotide-binding</keyword>
<dbReference type="InterPro" id="IPR003593">
    <property type="entry name" value="AAA+_ATPase"/>
</dbReference>
<dbReference type="CDD" id="cd03220">
    <property type="entry name" value="ABC_KpsT_Wzt"/>
    <property type="match status" value="1"/>
</dbReference>
<dbReference type="InterPro" id="IPR015860">
    <property type="entry name" value="ABC_transpr_TagH-like"/>
</dbReference>
<reference evidence="6 7" key="1">
    <citation type="submission" date="2018-07" db="EMBL/GenBank/DDBJ databases">
        <title>Genomic Encyclopedia of Type Strains, Phase IV (KMG-IV): sequencing the most valuable type-strain genomes for metagenomic binning, comparative biology and taxonomic classification.</title>
        <authorList>
            <person name="Goeker M."/>
        </authorList>
    </citation>
    <scope>NUCLEOTIDE SEQUENCE [LARGE SCALE GENOMIC DNA]</scope>
    <source>
        <strain evidence="6 7">DSM 26725</strain>
    </source>
</reference>
<dbReference type="PROSITE" id="PS50893">
    <property type="entry name" value="ABC_TRANSPORTER_2"/>
    <property type="match status" value="1"/>
</dbReference>
<dbReference type="AlphaFoldDB" id="A0A3D9FFY8"/>
<keyword evidence="7" id="KW-1185">Reference proteome</keyword>
<dbReference type="InterPro" id="IPR003439">
    <property type="entry name" value="ABC_transporter-like_ATP-bd"/>
</dbReference>
<dbReference type="Proteomes" id="UP000256310">
    <property type="component" value="Unassembled WGS sequence"/>
</dbReference>
<comment type="similarity">
    <text evidence="1">Belongs to the ABC transporter superfamily.</text>
</comment>
<dbReference type="GO" id="GO:0016887">
    <property type="term" value="F:ATP hydrolysis activity"/>
    <property type="evidence" value="ECO:0007669"/>
    <property type="project" value="InterPro"/>
</dbReference>